<feature type="compositionally biased region" description="Polar residues" evidence="6">
    <location>
        <begin position="241"/>
        <end position="254"/>
    </location>
</feature>
<evidence type="ECO:0000256" key="1">
    <source>
        <dbReference type="ARBA" id="ARBA00004245"/>
    </source>
</evidence>
<dbReference type="InterPro" id="IPR007259">
    <property type="entry name" value="GCP"/>
</dbReference>
<gene>
    <name evidence="8" type="ORF">OKIOD_LOCUS5711</name>
</gene>
<evidence type="ECO:0000256" key="6">
    <source>
        <dbReference type="SAM" id="MobiDB-lite"/>
    </source>
</evidence>
<accession>A0ABN7SG75</accession>
<reference evidence="8 9" key="1">
    <citation type="submission" date="2021-04" db="EMBL/GenBank/DDBJ databases">
        <authorList>
            <person name="Bliznina A."/>
        </authorList>
    </citation>
    <scope>NUCLEOTIDE SEQUENCE [LARGE SCALE GENOMIC DNA]</scope>
</reference>
<feature type="region of interest" description="Disordered" evidence="6">
    <location>
        <begin position="230"/>
        <end position="261"/>
    </location>
</feature>
<dbReference type="InterPro" id="IPR040457">
    <property type="entry name" value="GCP_C"/>
</dbReference>
<feature type="compositionally biased region" description="Polar residues" evidence="6">
    <location>
        <begin position="693"/>
        <end position="702"/>
    </location>
</feature>
<organism evidence="8 9">
    <name type="scientific">Oikopleura dioica</name>
    <name type="common">Tunicate</name>
    <dbReference type="NCBI Taxonomy" id="34765"/>
    <lineage>
        <taxon>Eukaryota</taxon>
        <taxon>Metazoa</taxon>
        <taxon>Chordata</taxon>
        <taxon>Tunicata</taxon>
        <taxon>Appendicularia</taxon>
        <taxon>Copelata</taxon>
        <taxon>Oikopleuridae</taxon>
        <taxon>Oikopleura</taxon>
    </lineage>
</organism>
<feature type="compositionally biased region" description="Basic and acidic residues" evidence="6">
    <location>
        <begin position="683"/>
        <end position="692"/>
    </location>
</feature>
<protein>
    <submittedName>
        <fullName evidence="8">Oidioi.mRNA.OKI2018_I69.XSR.g14153.t1.cds</fullName>
    </submittedName>
</protein>
<comment type="subcellular location">
    <subcellularLocation>
        <location evidence="1">Cytoplasm</location>
        <location evidence="1">Cytoskeleton</location>
    </subcellularLocation>
</comment>
<sequence>MLEALRRLLESLSGDAAAQLPKLGTLYSSFLENNEDSGVDLSETSSSSLSLLFALDNYQHSQPHLAKELVEATERFKMSGAFGSFETSQILKFLFYLSSLNKSSANSTLFSERTSVFSEMNDRLNRDQQPHSIRKEASVFDEYSTFHKEVKSLINRTKNALDLSAEQISKDMFDHSTYHLFSKRSRLSAQASVDSGIDSQFSLNPTQLSEDSRSLSSLFLRANTVEPTTRLASKNAPADGSFSSAVSTDLNPSQELKDSSKACGPYTGRIILSQEELQKEIKLYITGHSSHLSLDDSCLAEGLTKEAFESERKSLNENRELIFRVKEMIDEYAKSDRIVRQKLSWSLRNIVIAVESCIFSLKIESVNEIKAISKRLFGDLAAIHACALMLGEKSSSIADIISNARINGVLQYASLMIRDLTVPVLDSVYSWIYLDQHCGLLTESIVKDYNLQHRRDRSCWDSLFRLRPDAHHNPLIYKLVPTLLLVTKSCHILRIMTPDHPLFHSNVPQIREMSKTSVEKWKKEYSSWIAESYIQIETRKEEHYESIRKDYERLQEKRRKKNEQIDLKAEKLRVKRAIELRNRQLSFRSMLNQQISDKIRLRKLQQELEEIEEQSRKKYINEKERLIEEEKARLIEEYQKKENEKSPEYILSPEKIDEEVDLLKEQLQSRTNESESVEEMEIDGEKESRNDEISLQNNSSASFPMEVDQQKPHVSEESATTESGATFIPRKKVISGKGISESGFVRGTIITKKAWEEMEREEQAIKPRERVITQEEFMQKVNFEVESVIRSQRESSRRENPLSSVTTYLEEDKPLDTQEVIDFFNNVDAVLKDPIKIYASLIKDALMFEIMEIHDMIGYLQATSQLVWFQDGVFSMAFFDEIFPLVTGNFEGGASMLNFCLNRCKLSTNMIESQKHIDKLYIDFAKNRSENKSPLSNLKGLSLYLDSAFPHNLIVDEQAQETYREVNKFLFDMRFAIWNLQSITYSQRGQTLTYELRKLNLIRNEMTVFVGQYYNFICTFMMQAQWKKLEKDLEKLKRAGELTIDSLKKAHDEYLHHIKTGCLLTNDMKRFLAHKNKMMSNIVMFCVCFGKYLVAEDEELLYTAFAAGKSFRDSVRFFCDLMRSLEVNLGIEGFSNVYDYNNFYVDENLRLPEIIEICSPHRRKSQAAPSEEAFYPR</sequence>
<dbReference type="EMBL" id="OU015569">
    <property type="protein sequence ID" value="CAG5095361.1"/>
    <property type="molecule type" value="Genomic_DNA"/>
</dbReference>
<evidence type="ECO:0000256" key="4">
    <source>
        <dbReference type="ARBA" id="ARBA00022701"/>
    </source>
</evidence>
<evidence type="ECO:0000313" key="8">
    <source>
        <dbReference type="EMBL" id="CAG5095361.1"/>
    </source>
</evidence>
<keyword evidence="3" id="KW-0963">Cytoplasm</keyword>
<evidence type="ECO:0000256" key="2">
    <source>
        <dbReference type="ARBA" id="ARBA00010337"/>
    </source>
</evidence>
<dbReference type="InterPro" id="IPR042241">
    <property type="entry name" value="GCP_C_sf"/>
</dbReference>
<evidence type="ECO:0000256" key="5">
    <source>
        <dbReference type="ARBA" id="ARBA00023212"/>
    </source>
</evidence>
<name>A0ABN7SG75_OIKDI</name>
<dbReference type="Gene3D" id="1.20.120.1900">
    <property type="entry name" value="Gamma-tubulin complex, C-terminal domain"/>
    <property type="match status" value="1"/>
</dbReference>
<comment type="similarity">
    <text evidence="2">Belongs to the TUBGCP family.</text>
</comment>
<keyword evidence="4" id="KW-0493">Microtubule</keyword>
<dbReference type="PANTHER" id="PTHR19302">
    <property type="entry name" value="GAMMA TUBULIN COMPLEX PROTEIN"/>
    <property type="match status" value="1"/>
</dbReference>
<evidence type="ECO:0000313" key="9">
    <source>
        <dbReference type="Proteomes" id="UP001158576"/>
    </source>
</evidence>
<dbReference type="Proteomes" id="UP001158576">
    <property type="component" value="Chromosome XSR"/>
</dbReference>
<keyword evidence="5" id="KW-0206">Cytoskeleton</keyword>
<dbReference type="Pfam" id="PF04130">
    <property type="entry name" value="GCP_C_terminal"/>
    <property type="match status" value="1"/>
</dbReference>
<evidence type="ECO:0000259" key="7">
    <source>
        <dbReference type="Pfam" id="PF04130"/>
    </source>
</evidence>
<proteinExistence type="inferred from homology"/>
<feature type="domain" description="Gamma tubulin complex component C-terminal" evidence="7">
    <location>
        <begin position="897"/>
        <end position="1144"/>
    </location>
</feature>
<feature type="region of interest" description="Disordered" evidence="6">
    <location>
        <begin position="667"/>
        <end position="705"/>
    </location>
</feature>
<evidence type="ECO:0000256" key="3">
    <source>
        <dbReference type="ARBA" id="ARBA00022490"/>
    </source>
</evidence>
<keyword evidence="9" id="KW-1185">Reference proteome</keyword>